<protein>
    <submittedName>
        <fullName evidence="13">Glutamate receptor 1-like</fullName>
    </submittedName>
</protein>
<evidence type="ECO:0000256" key="5">
    <source>
        <dbReference type="ARBA" id="ARBA00022989"/>
    </source>
</evidence>
<dbReference type="GeneID" id="113398907"/>
<evidence type="ECO:0000256" key="9">
    <source>
        <dbReference type="SAM" id="Phobius"/>
    </source>
</evidence>
<evidence type="ECO:0000256" key="1">
    <source>
        <dbReference type="ARBA" id="ARBA00004651"/>
    </source>
</evidence>
<dbReference type="RefSeq" id="XP_026493640.2">
    <property type="nucleotide sequence ID" value="XM_026637855.2"/>
</dbReference>
<evidence type="ECO:0000256" key="8">
    <source>
        <dbReference type="ARBA" id="ARBA00023180"/>
    </source>
</evidence>
<dbReference type="InterPro" id="IPR052192">
    <property type="entry name" value="Insect_Ionotropic_Sensory_Rcpt"/>
</dbReference>
<sequence length="598" mass="68489">MFKRIILFSFSLCYLVLAKDQITVNFIKSFIANENKPTMLVCNNLCWRKSEKIAFFKELSDAGIRSSSVFIERSSLQDHALLYFVDLTCPLADVALNISGHLRFPYRWLVLHHKINHNNYDVKNLWNLPLLADSEFVLAIRNGDNITLSELHKPSSNGPTYSNPRGYYNDILVDTRTNREMFRRRKDIMGHPLTMANVIQDSNSSIYHLPRENRLELYHDPIAKSSWMNVHIAFQMLNATPRYIFSHRWGYKRNGQWSGMINDLNTGRADLGTNCVASSDRLSVVVFTDSISKFKVKFIFRQPPLSYVSNIFTLPFSFNVWMATILTFIISSVTVLLASKLETLSLGKTQSQLDGSIGDAMLLTMSALSQQGCSKEPKKLSGRIMLFVIFTALMALYAAYSANIVVLLQAPSNSIKTLEQLAHSKMTIAALDVDYNHFVLKAQKDQLRRLIYKRIKPEKGEGHFYSLNEGVERLRQGLFAFHSVMESVYRRVEETFLETEKCDLMEVDFMNALDPFVPIYKHSPYIELLRVAFKRIHESGIQMALQKRIDVPKPRCTEKMSAFSSVGLPNLRPVLLFMMYGIIASIVILVIEILVHKM</sequence>
<evidence type="ECO:0000313" key="13">
    <source>
        <dbReference type="RefSeq" id="XP_026493640.2"/>
    </source>
</evidence>
<dbReference type="Pfam" id="PF00060">
    <property type="entry name" value="Lig_chan"/>
    <property type="match status" value="1"/>
</dbReference>
<dbReference type="PANTHER" id="PTHR42643">
    <property type="entry name" value="IONOTROPIC RECEPTOR 20A-RELATED"/>
    <property type="match status" value="1"/>
</dbReference>
<keyword evidence="4 9" id="KW-0812">Transmembrane</keyword>
<comment type="subcellular location">
    <subcellularLocation>
        <location evidence="1">Cell membrane</location>
        <topology evidence="1">Multi-pass membrane protein</topology>
    </subcellularLocation>
</comment>
<keyword evidence="12" id="KW-1185">Reference proteome</keyword>
<dbReference type="Gene3D" id="1.10.287.70">
    <property type="match status" value="1"/>
</dbReference>
<gene>
    <name evidence="13" type="primary">LOC113398907</name>
</gene>
<keyword evidence="5 9" id="KW-1133">Transmembrane helix</keyword>
<dbReference type="Gene3D" id="3.40.190.10">
    <property type="entry name" value="Periplasmic binding protein-like II"/>
    <property type="match status" value="1"/>
</dbReference>
<keyword evidence="7" id="KW-0675">Receptor</keyword>
<feature type="transmembrane region" description="Helical" evidence="9">
    <location>
        <begin position="318"/>
        <end position="338"/>
    </location>
</feature>
<keyword evidence="6 9" id="KW-0472">Membrane</keyword>
<keyword evidence="8" id="KW-0325">Glycoprotein</keyword>
<evidence type="ECO:0000313" key="12">
    <source>
        <dbReference type="Proteomes" id="UP001652626"/>
    </source>
</evidence>
<evidence type="ECO:0000256" key="6">
    <source>
        <dbReference type="ARBA" id="ARBA00023136"/>
    </source>
</evidence>
<dbReference type="InterPro" id="IPR001320">
    <property type="entry name" value="Iontro_rcpt_C"/>
</dbReference>
<reference evidence="13" key="1">
    <citation type="submission" date="2025-08" db="UniProtKB">
        <authorList>
            <consortium name="RefSeq"/>
        </authorList>
    </citation>
    <scope>IDENTIFICATION</scope>
    <source>
        <tissue evidence="13">Whole body</tissue>
    </source>
</reference>
<evidence type="ECO:0000256" key="7">
    <source>
        <dbReference type="ARBA" id="ARBA00023170"/>
    </source>
</evidence>
<evidence type="ECO:0000256" key="4">
    <source>
        <dbReference type="ARBA" id="ARBA00022692"/>
    </source>
</evidence>
<dbReference type="GO" id="GO:0050906">
    <property type="term" value="P:detection of stimulus involved in sensory perception"/>
    <property type="evidence" value="ECO:0007669"/>
    <property type="project" value="UniProtKB-ARBA"/>
</dbReference>
<dbReference type="PANTHER" id="PTHR42643:SF33">
    <property type="entry name" value="GLUTAMATE RECEPTOR 2-LIKE PROTEIN"/>
    <property type="match status" value="1"/>
</dbReference>
<feature type="transmembrane region" description="Helical" evidence="9">
    <location>
        <begin position="574"/>
        <end position="595"/>
    </location>
</feature>
<organism evidence="12 13">
    <name type="scientific">Vanessa tameamea</name>
    <name type="common">Kamehameha butterfly</name>
    <dbReference type="NCBI Taxonomy" id="334116"/>
    <lineage>
        <taxon>Eukaryota</taxon>
        <taxon>Metazoa</taxon>
        <taxon>Ecdysozoa</taxon>
        <taxon>Arthropoda</taxon>
        <taxon>Hexapoda</taxon>
        <taxon>Insecta</taxon>
        <taxon>Pterygota</taxon>
        <taxon>Neoptera</taxon>
        <taxon>Endopterygota</taxon>
        <taxon>Lepidoptera</taxon>
        <taxon>Glossata</taxon>
        <taxon>Ditrysia</taxon>
        <taxon>Papilionoidea</taxon>
        <taxon>Nymphalidae</taxon>
        <taxon>Nymphalinae</taxon>
        <taxon>Vanessa</taxon>
    </lineage>
</organism>
<feature type="transmembrane region" description="Helical" evidence="9">
    <location>
        <begin position="384"/>
        <end position="408"/>
    </location>
</feature>
<dbReference type="GO" id="GO:0005886">
    <property type="term" value="C:plasma membrane"/>
    <property type="evidence" value="ECO:0007669"/>
    <property type="project" value="UniProtKB-SubCell"/>
</dbReference>
<name>A0A8B8I9F5_VANTA</name>
<dbReference type="SUPFAM" id="SSF53850">
    <property type="entry name" value="Periplasmic binding protein-like II"/>
    <property type="match status" value="1"/>
</dbReference>
<evidence type="ECO:0000259" key="11">
    <source>
        <dbReference type="Pfam" id="PF00060"/>
    </source>
</evidence>
<evidence type="ECO:0000256" key="2">
    <source>
        <dbReference type="ARBA" id="ARBA00008685"/>
    </source>
</evidence>
<accession>A0A8B8I9F5</accession>
<dbReference type="OMA" id="GLFAFHA"/>
<feature type="signal peptide" evidence="10">
    <location>
        <begin position="1"/>
        <end position="18"/>
    </location>
</feature>
<evidence type="ECO:0000256" key="10">
    <source>
        <dbReference type="SAM" id="SignalP"/>
    </source>
</evidence>
<keyword evidence="3" id="KW-1003">Cell membrane</keyword>
<feature type="domain" description="Ionotropic glutamate receptor C-terminal" evidence="11">
    <location>
        <begin position="318"/>
        <end position="581"/>
    </location>
</feature>
<keyword evidence="10" id="KW-0732">Signal</keyword>
<dbReference type="AlphaFoldDB" id="A0A8B8I9F5"/>
<proteinExistence type="inferred from homology"/>
<dbReference type="GO" id="GO:0015276">
    <property type="term" value="F:ligand-gated monoatomic ion channel activity"/>
    <property type="evidence" value="ECO:0007669"/>
    <property type="project" value="InterPro"/>
</dbReference>
<evidence type="ECO:0000256" key="3">
    <source>
        <dbReference type="ARBA" id="ARBA00022475"/>
    </source>
</evidence>
<comment type="similarity">
    <text evidence="2">Belongs to the glutamate-gated ion channel (TC 1.A.10.1) family.</text>
</comment>
<dbReference type="OrthoDB" id="6891213at2759"/>
<dbReference type="Proteomes" id="UP001652626">
    <property type="component" value="Chromosome 18"/>
</dbReference>
<feature type="chain" id="PRO_5045939569" evidence="10">
    <location>
        <begin position="19"/>
        <end position="598"/>
    </location>
</feature>